<dbReference type="EMBL" id="PSPG01000015">
    <property type="protein sequence ID" value="PXF20892.1"/>
    <property type="molecule type" value="Genomic_DNA"/>
</dbReference>
<sequence length="169" mass="19168">MSLPRSSMNMMGFAVCCLRCDEPDVAGSERCRSCISSHARTRERLSGKASTKADRLSREFVTMLANPSNYADDSTHGELMTHYTALIDAHHGETPATTIEEVVARFEEQRKKRKRSLIRDVANMNEWNDVELSEEQREEMLAKLTGERPKHVPTWDELLAEVAELLDGE</sequence>
<gene>
    <name evidence="1" type="ORF">CXX69_06330</name>
</gene>
<dbReference type="Proteomes" id="UP000248161">
    <property type="component" value="Unassembled WGS sequence"/>
</dbReference>
<dbReference type="AlphaFoldDB" id="A0A2V3HPZ4"/>
<evidence type="ECO:0000313" key="1">
    <source>
        <dbReference type="EMBL" id="PXF20892.1"/>
    </source>
</evidence>
<reference evidence="1 2" key="1">
    <citation type="journal article" date="2015" name="Nat. Commun.">
        <title>Genomic and transcriptomic evidence for scavenging of diverse organic compounds by widespread deep-sea archaea.</title>
        <authorList>
            <person name="Li M."/>
            <person name="Baker B.J."/>
            <person name="Anantharaman K."/>
            <person name="Jain S."/>
            <person name="Breier J.A."/>
            <person name="Dick G.J."/>
        </authorList>
    </citation>
    <scope>NUCLEOTIDE SEQUENCE [LARGE SCALE GENOMIC DNA]</scope>
    <source>
        <strain evidence="1">Cayman_51_deep</strain>
    </source>
</reference>
<accession>A0A2V3HPZ4</accession>
<organism evidence="1 2">
    <name type="scientific">Candidatus Thalassarchaeum betae</name>
    <dbReference type="NCBI Taxonomy" id="2599289"/>
    <lineage>
        <taxon>Archaea</taxon>
        <taxon>Methanobacteriati</taxon>
        <taxon>Thermoplasmatota</taxon>
        <taxon>Candidatus Poseidoniia</taxon>
        <taxon>Candidatus Poseidoniales</taxon>
        <taxon>Candidatus Thalassarchaeaceae</taxon>
        <taxon>Candidatus Thalassarchaeum</taxon>
    </lineage>
</organism>
<evidence type="ECO:0000313" key="2">
    <source>
        <dbReference type="Proteomes" id="UP000248161"/>
    </source>
</evidence>
<comment type="caution">
    <text evidence="1">The sequence shown here is derived from an EMBL/GenBank/DDBJ whole genome shotgun (WGS) entry which is preliminary data.</text>
</comment>
<name>A0A2V3HPZ4_9ARCH</name>
<proteinExistence type="predicted"/>
<protein>
    <submittedName>
        <fullName evidence="1">Uncharacterized protein</fullName>
    </submittedName>
</protein>